<dbReference type="SUPFAM" id="SSF55785">
    <property type="entry name" value="PYP-like sensor domain (PAS domain)"/>
    <property type="match status" value="1"/>
</dbReference>
<dbReference type="InterPro" id="IPR027417">
    <property type="entry name" value="P-loop_NTPase"/>
</dbReference>
<dbReference type="PROSITE" id="PS00688">
    <property type="entry name" value="SIGMA54_INTERACT_3"/>
    <property type="match status" value="1"/>
</dbReference>
<dbReference type="SMART" id="SM00382">
    <property type="entry name" value="AAA"/>
    <property type="match status" value="1"/>
</dbReference>
<dbReference type="Gene3D" id="1.10.10.60">
    <property type="entry name" value="Homeodomain-like"/>
    <property type="match status" value="1"/>
</dbReference>
<proteinExistence type="predicted"/>
<dbReference type="Pfam" id="PF25601">
    <property type="entry name" value="AAA_lid_14"/>
    <property type="match status" value="1"/>
</dbReference>
<dbReference type="InterPro" id="IPR013767">
    <property type="entry name" value="PAS_fold"/>
</dbReference>
<keyword evidence="4" id="KW-0805">Transcription regulation</keyword>
<dbReference type="SUPFAM" id="SSF52540">
    <property type="entry name" value="P-loop containing nucleoside triphosphate hydrolases"/>
    <property type="match status" value="1"/>
</dbReference>
<sequence>MECQNFWSHMLDNINEGIYILNRDGDYIYCNSAFLRMIHADRDEVLKFNAFRLEPEGFVLRSVSTEVFKQKRRLCILNNVVTNSGYHYRQLATATPLFDSMGEIEYVLVEMIRMDLLKKRYQEAFLNEDLCCIPVPEFGAQLENSAVLIAESPAMLQVMALARQMAAVDTAVLITGETGTGKEVLVNYIHKNGPRSRKPLVAINCSALPESLLEAELFGYESGAFTGSLATGKEGLIEQANGGTLFLDEINSMPLALQSKLLRVLECHKIRRLGALQERFVDFRLLAATNIDLFECVSSSTFRADLYYRLSVIPLILPPLRDRREDIVPLTNLFLDQFCQKYGRTKVLSRNAFDQLEQYCWPGNVRELKNVIERLLLTTSIDTIEVRQIPENILNGTMSSAIHTDICSYGKWDSLYEDDSAEFSLNEYIESCEKKVLADALRRCGSTYKAAKLLKIDQSTVARKKQKYHL</sequence>
<dbReference type="InterPro" id="IPR025943">
    <property type="entry name" value="Sigma_54_int_dom_ATP-bd_2"/>
</dbReference>
<gene>
    <name evidence="10" type="ORF">SAMN02745168_2058</name>
</gene>
<dbReference type="RefSeq" id="WP_143806923.1">
    <property type="nucleotide sequence ID" value="NZ_FWXW01000005.1"/>
</dbReference>
<reference evidence="10 11" key="1">
    <citation type="submission" date="2017-04" db="EMBL/GenBank/DDBJ databases">
        <authorList>
            <person name="Afonso C.L."/>
            <person name="Miller P.J."/>
            <person name="Scott M.A."/>
            <person name="Spackman E."/>
            <person name="Goraichik I."/>
            <person name="Dimitrov K.M."/>
            <person name="Suarez D.L."/>
            <person name="Swayne D.E."/>
        </authorList>
    </citation>
    <scope>NUCLEOTIDE SEQUENCE [LARGE SCALE GENOMIC DNA]</scope>
    <source>
        <strain evidence="10 11">DSM 12816</strain>
    </source>
</reference>
<evidence type="ECO:0000259" key="8">
    <source>
        <dbReference type="PROSITE" id="PS50045"/>
    </source>
</evidence>
<keyword evidence="2" id="KW-0058">Aromatic hydrocarbons catabolism</keyword>
<dbReference type="OrthoDB" id="9803970at2"/>
<evidence type="ECO:0000256" key="4">
    <source>
        <dbReference type="ARBA" id="ARBA00023015"/>
    </source>
</evidence>
<dbReference type="Proteomes" id="UP000192790">
    <property type="component" value="Unassembled WGS sequence"/>
</dbReference>
<dbReference type="AlphaFoldDB" id="A0A1W2B7T1"/>
<keyword evidence="11" id="KW-1185">Reference proteome</keyword>
<dbReference type="Pfam" id="PF18024">
    <property type="entry name" value="HTH_50"/>
    <property type="match status" value="1"/>
</dbReference>
<evidence type="ECO:0000313" key="11">
    <source>
        <dbReference type="Proteomes" id="UP000192790"/>
    </source>
</evidence>
<dbReference type="InterPro" id="IPR009057">
    <property type="entry name" value="Homeodomain-like_sf"/>
</dbReference>
<accession>A0A1W2B7T1</accession>
<dbReference type="GO" id="GO:0005524">
    <property type="term" value="F:ATP binding"/>
    <property type="evidence" value="ECO:0007669"/>
    <property type="project" value="UniProtKB-KW"/>
</dbReference>
<evidence type="ECO:0000256" key="5">
    <source>
        <dbReference type="ARBA" id="ARBA00023125"/>
    </source>
</evidence>
<keyword evidence="3" id="KW-0067">ATP-binding</keyword>
<dbReference type="Pfam" id="PF00158">
    <property type="entry name" value="Sigma54_activat"/>
    <property type="match status" value="1"/>
</dbReference>
<dbReference type="SUPFAM" id="SSF46689">
    <property type="entry name" value="Homeodomain-like"/>
    <property type="match status" value="1"/>
</dbReference>
<dbReference type="SMART" id="SM00091">
    <property type="entry name" value="PAS"/>
    <property type="match status" value="1"/>
</dbReference>
<evidence type="ECO:0000259" key="9">
    <source>
        <dbReference type="PROSITE" id="PS50112"/>
    </source>
</evidence>
<dbReference type="InterPro" id="IPR000014">
    <property type="entry name" value="PAS"/>
</dbReference>
<evidence type="ECO:0000256" key="2">
    <source>
        <dbReference type="ARBA" id="ARBA00022797"/>
    </source>
</evidence>
<dbReference type="InterPro" id="IPR002078">
    <property type="entry name" value="Sigma_54_int"/>
</dbReference>
<keyword evidence="1" id="KW-0547">Nucleotide-binding</keyword>
<dbReference type="CDD" id="cd00130">
    <property type="entry name" value="PAS"/>
    <property type="match status" value="1"/>
</dbReference>
<dbReference type="Gene3D" id="1.10.8.60">
    <property type="match status" value="1"/>
</dbReference>
<organism evidence="10 11">
    <name type="scientific">Papillibacter cinnamivorans DSM 12816</name>
    <dbReference type="NCBI Taxonomy" id="1122930"/>
    <lineage>
        <taxon>Bacteria</taxon>
        <taxon>Bacillati</taxon>
        <taxon>Bacillota</taxon>
        <taxon>Clostridia</taxon>
        <taxon>Eubacteriales</taxon>
        <taxon>Oscillospiraceae</taxon>
        <taxon>Papillibacter</taxon>
    </lineage>
</organism>
<feature type="domain" description="Sigma-54 factor interaction" evidence="8">
    <location>
        <begin position="148"/>
        <end position="377"/>
    </location>
</feature>
<dbReference type="GO" id="GO:0003677">
    <property type="term" value="F:DNA binding"/>
    <property type="evidence" value="ECO:0007669"/>
    <property type="project" value="UniProtKB-KW"/>
</dbReference>
<dbReference type="PROSITE" id="PS50112">
    <property type="entry name" value="PAS"/>
    <property type="match status" value="1"/>
</dbReference>
<dbReference type="InterPro" id="IPR035965">
    <property type="entry name" value="PAS-like_dom_sf"/>
</dbReference>
<dbReference type="InterPro" id="IPR025944">
    <property type="entry name" value="Sigma_54_int_dom_CS"/>
</dbReference>
<dbReference type="InterPro" id="IPR003593">
    <property type="entry name" value="AAA+_ATPase"/>
</dbReference>
<dbReference type="InterPro" id="IPR025662">
    <property type="entry name" value="Sigma_54_int_dom_ATP-bd_1"/>
</dbReference>
<dbReference type="Pfam" id="PF00989">
    <property type="entry name" value="PAS"/>
    <property type="match status" value="1"/>
</dbReference>
<dbReference type="EMBL" id="FWXW01000005">
    <property type="protein sequence ID" value="SMC68752.1"/>
    <property type="molecule type" value="Genomic_DNA"/>
</dbReference>
<dbReference type="InterPro" id="IPR058031">
    <property type="entry name" value="AAA_lid_NorR"/>
</dbReference>
<name>A0A1W2B7T1_9FIRM</name>
<evidence type="ECO:0000256" key="7">
    <source>
        <dbReference type="ARBA" id="ARBA00029500"/>
    </source>
</evidence>
<dbReference type="Gene3D" id="3.40.50.300">
    <property type="entry name" value="P-loop containing nucleotide triphosphate hydrolases"/>
    <property type="match status" value="1"/>
</dbReference>
<dbReference type="Gene3D" id="3.30.450.20">
    <property type="entry name" value="PAS domain"/>
    <property type="match status" value="1"/>
</dbReference>
<evidence type="ECO:0000313" key="10">
    <source>
        <dbReference type="EMBL" id="SMC68752.1"/>
    </source>
</evidence>
<dbReference type="PROSITE" id="PS00675">
    <property type="entry name" value="SIGMA54_INTERACT_1"/>
    <property type="match status" value="1"/>
</dbReference>
<dbReference type="PROSITE" id="PS00676">
    <property type="entry name" value="SIGMA54_INTERACT_2"/>
    <property type="match status" value="1"/>
</dbReference>
<evidence type="ECO:0000256" key="3">
    <source>
        <dbReference type="ARBA" id="ARBA00022840"/>
    </source>
</evidence>
<keyword evidence="5 10" id="KW-0238">DNA-binding</keyword>
<keyword evidence="6" id="KW-0804">Transcription</keyword>
<evidence type="ECO:0000256" key="1">
    <source>
        <dbReference type="ARBA" id="ARBA00022741"/>
    </source>
</evidence>
<dbReference type="InterPro" id="IPR030828">
    <property type="entry name" value="HTH_TyrR"/>
</dbReference>
<dbReference type="STRING" id="1122930.SAMN02745168_2058"/>
<dbReference type="PANTHER" id="PTHR32071">
    <property type="entry name" value="TRANSCRIPTIONAL REGULATORY PROTEIN"/>
    <property type="match status" value="1"/>
</dbReference>
<feature type="domain" description="PAS" evidence="9">
    <location>
        <begin position="3"/>
        <end position="46"/>
    </location>
</feature>
<evidence type="ECO:0000256" key="6">
    <source>
        <dbReference type="ARBA" id="ARBA00023163"/>
    </source>
</evidence>
<dbReference type="GO" id="GO:0006355">
    <property type="term" value="P:regulation of DNA-templated transcription"/>
    <property type="evidence" value="ECO:0007669"/>
    <property type="project" value="InterPro"/>
</dbReference>
<dbReference type="PROSITE" id="PS50045">
    <property type="entry name" value="SIGMA54_INTERACT_4"/>
    <property type="match status" value="1"/>
</dbReference>
<dbReference type="FunFam" id="3.40.50.300:FF:000006">
    <property type="entry name" value="DNA-binding transcriptional regulator NtrC"/>
    <property type="match status" value="1"/>
</dbReference>
<protein>
    <recommendedName>
        <fullName evidence="7">HTH-type transcriptional regulatory protein TyrR</fullName>
    </recommendedName>
</protein>
<dbReference type="CDD" id="cd00009">
    <property type="entry name" value="AAA"/>
    <property type="match status" value="1"/>
</dbReference>